<dbReference type="InterPro" id="IPR006419">
    <property type="entry name" value="NMN_transpt_PnuC"/>
</dbReference>
<dbReference type="GO" id="GO:0034257">
    <property type="term" value="F:nicotinamide riboside transmembrane transporter activity"/>
    <property type="evidence" value="ECO:0007669"/>
    <property type="project" value="InterPro"/>
</dbReference>
<reference evidence="8 9" key="1">
    <citation type="submission" date="2015-04" db="EMBL/GenBank/DDBJ databases">
        <authorList>
            <person name="Schouten J.T."/>
            <person name="Crockett J.T."/>
            <person name="Hodson T.S."/>
            <person name="Hyde J.R."/>
            <person name="Smith T.A."/>
            <person name="Merrill B.D."/>
            <person name="Crook M.B."/>
            <person name="Griffitts J.S."/>
            <person name="Burnett S.H."/>
            <person name="Grose J.H."/>
            <person name="Breakwell D.P."/>
        </authorList>
    </citation>
    <scope>NUCLEOTIDE SEQUENCE [LARGE SCALE GENOMIC DNA]</scope>
</reference>
<evidence type="ECO:0000256" key="1">
    <source>
        <dbReference type="ARBA" id="ARBA00004651"/>
    </source>
</evidence>
<name>A0A0F6SIQ5_9CAUD</name>
<dbReference type="GO" id="GO:0005886">
    <property type="term" value="C:plasma membrane"/>
    <property type="evidence" value="ECO:0007669"/>
    <property type="project" value="UniProtKB-SubCell"/>
</dbReference>
<dbReference type="NCBIfam" id="TIGR01528">
    <property type="entry name" value="NMN_trans_PnuC"/>
    <property type="match status" value="1"/>
</dbReference>
<dbReference type="PANTHER" id="PTHR36122">
    <property type="entry name" value="NICOTINAMIDE RIBOSIDE TRANSPORTER PNUC"/>
    <property type="match status" value="1"/>
</dbReference>
<evidence type="ECO:0000313" key="9">
    <source>
        <dbReference type="Proteomes" id="UP000221947"/>
    </source>
</evidence>
<comment type="subcellular location">
    <subcellularLocation>
        <location evidence="1">Cell membrane</location>
        <topology evidence="1">Multi-pass membrane protein</topology>
    </subcellularLocation>
</comment>
<gene>
    <name evidence="8" type="ORF">PHIM7_317</name>
</gene>
<evidence type="ECO:0000256" key="3">
    <source>
        <dbReference type="ARBA" id="ARBA00022475"/>
    </source>
</evidence>
<evidence type="ECO:0000256" key="5">
    <source>
        <dbReference type="ARBA" id="ARBA00022989"/>
    </source>
</evidence>
<keyword evidence="5 7" id="KW-1133">Transmembrane helix</keyword>
<feature type="transmembrane region" description="Helical" evidence="7">
    <location>
        <begin position="76"/>
        <end position="106"/>
    </location>
</feature>
<evidence type="ECO:0000256" key="7">
    <source>
        <dbReference type="SAM" id="Phobius"/>
    </source>
</evidence>
<dbReference type="Proteomes" id="UP000221947">
    <property type="component" value="Segment"/>
</dbReference>
<evidence type="ECO:0000313" key="8">
    <source>
        <dbReference type="EMBL" id="AKF12863.1"/>
    </source>
</evidence>
<evidence type="ECO:0000256" key="4">
    <source>
        <dbReference type="ARBA" id="ARBA00022692"/>
    </source>
</evidence>
<feature type="transmembrane region" description="Helical" evidence="7">
    <location>
        <begin position="44"/>
        <end position="64"/>
    </location>
</feature>
<evidence type="ECO:0000256" key="6">
    <source>
        <dbReference type="ARBA" id="ARBA00023136"/>
    </source>
</evidence>
<evidence type="ECO:0000256" key="2">
    <source>
        <dbReference type="ARBA" id="ARBA00022448"/>
    </source>
</evidence>
<keyword evidence="2" id="KW-0813">Transport</keyword>
<keyword evidence="9" id="KW-1185">Reference proteome</keyword>
<accession>A0A0F6SIQ5</accession>
<keyword evidence="3" id="KW-1003">Cell membrane</keyword>
<sequence length="249" mass="27937">MNSVIAFIKDADNKFTVAYSGALILTAITFIVGLSAGMIPSINWVEVFAVATSYVCVILVNYQSRWNYPWGIISQIAIFFTLIFSGLPALAIFNLYLVGSLIYGFYYWKSDENTVPVTYVASWKNWLGYALFGALVLALYFGCVYIIEPSNFANVSKVDAFIAALSGIAQFLLDRKKLESWYLWIAVNIISIPYYFYIGLTFFAFQYIFFLINAVIALIAWRKSMGTSNNDDIYSNVSGDWSGSVRSGI</sequence>
<keyword evidence="6 7" id="KW-0472">Membrane</keyword>
<keyword evidence="4 7" id="KW-0812">Transmembrane</keyword>
<dbReference type="Pfam" id="PF04973">
    <property type="entry name" value="NMN_transporter"/>
    <property type="match status" value="1"/>
</dbReference>
<feature type="transmembrane region" description="Helical" evidence="7">
    <location>
        <begin position="17"/>
        <end position="38"/>
    </location>
</feature>
<protein>
    <submittedName>
        <fullName evidence="8">Nicotinamide mononucleotide transporter PnuC</fullName>
    </submittedName>
</protein>
<feature type="transmembrane region" description="Helical" evidence="7">
    <location>
        <begin position="181"/>
        <end position="198"/>
    </location>
</feature>
<proteinExistence type="predicted"/>
<feature type="transmembrane region" description="Helical" evidence="7">
    <location>
        <begin position="204"/>
        <end position="221"/>
    </location>
</feature>
<organism evidence="8 9">
    <name type="scientific">Sinorhizobium phage phiM7</name>
    <dbReference type="NCBI Taxonomy" id="1647403"/>
    <lineage>
        <taxon>Viruses</taxon>
        <taxon>Duplodnaviria</taxon>
        <taxon>Heunggongvirae</taxon>
        <taxon>Uroviricota</taxon>
        <taxon>Caudoviricetes</taxon>
        <taxon>Emdodecavirus</taxon>
        <taxon>Emdodecavirus M7</taxon>
    </lineage>
</organism>
<dbReference type="EMBL" id="KR052480">
    <property type="protein sequence ID" value="AKF12863.1"/>
    <property type="molecule type" value="Genomic_DNA"/>
</dbReference>
<feature type="transmembrane region" description="Helical" evidence="7">
    <location>
        <begin position="126"/>
        <end position="147"/>
    </location>
</feature>
<dbReference type="PANTHER" id="PTHR36122:SF2">
    <property type="entry name" value="NICOTINAMIDE RIBOSIDE TRANSPORTER PNUC"/>
    <property type="match status" value="1"/>
</dbReference>